<dbReference type="EMBL" id="MEHK01000001">
    <property type="protein sequence ID" value="OEJ35431.1"/>
    <property type="molecule type" value="Genomic_DNA"/>
</dbReference>
<evidence type="ECO:0000313" key="1">
    <source>
        <dbReference type="EMBL" id="OEJ35431.1"/>
    </source>
</evidence>
<accession>A0A1E5Q0X2</accession>
<dbReference type="RefSeq" id="WP_069923612.1">
    <property type="nucleotide sequence ID" value="NZ_MEHK01000001.1"/>
</dbReference>
<keyword evidence="2" id="KW-1185">Reference proteome</keyword>
<proteinExistence type="predicted"/>
<sequence length="277" mass="30444">MIKWGEPRRLGVPGPEARLRFETEPTRAGGRMGRRLLVVDGEPAFELSSWCGTCPFLFRRLETGRQTLSLEHVRERLSGTLPGPGDDGGVIDAFGALPPEGDYLPMLLRVEPRLTIPGKGGDYYSGEQVATWGVDQFWGLPEYPRTPYYRTFETAVDACAHLYEFIVPMVPPTWNDRKRVAEHAESMARGSAPTAVAVSTLDVCEPALDLSADYYRHWGLTHFLLDGHHELEAAATAGRPVQLLSLLALGEGSATAEDCARLPDLRTQLRSARAAGT</sequence>
<comment type="caution">
    <text evidence="1">The sequence shown here is derived from an EMBL/GenBank/DDBJ whole genome shotgun (WGS) entry which is preliminary data.</text>
</comment>
<gene>
    <name evidence="1" type="ORF">BGK67_02900</name>
</gene>
<dbReference type="AlphaFoldDB" id="A0A1E5Q0X2"/>
<dbReference type="STRING" id="36818.BGK67_02900"/>
<protein>
    <submittedName>
        <fullName evidence="1">Uncharacterized protein</fullName>
    </submittedName>
</protein>
<dbReference type="OrthoDB" id="3287529at2"/>
<dbReference type="Proteomes" id="UP000095705">
    <property type="component" value="Unassembled WGS sequence"/>
</dbReference>
<evidence type="ECO:0000313" key="2">
    <source>
        <dbReference type="Proteomes" id="UP000095705"/>
    </source>
</evidence>
<name>A0A1E5Q0X2_9ACTN</name>
<reference evidence="1 2" key="1">
    <citation type="submission" date="2016-08" db="EMBL/GenBank/DDBJ databases">
        <title>The complete genome of Streptomyces subrutilus 10-1-1.</title>
        <authorList>
            <person name="Chen X."/>
        </authorList>
    </citation>
    <scope>NUCLEOTIDE SEQUENCE [LARGE SCALE GENOMIC DNA]</scope>
    <source>
        <strain evidence="1 2">10-1-1</strain>
    </source>
</reference>
<organism evidence="1 2">
    <name type="scientific">Streptomyces subrutilus</name>
    <dbReference type="NCBI Taxonomy" id="36818"/>
    <lineage>
        <taxon>Bacteria</taxon>
        <taxon>Bacillati</taxon>
        <taxon>Actinomycetota</taxon>
        <taxon>Actinomycetes</taxon>
        <taxon>Kitasatosporales</taxon>
        <taxon>Streptomycetaceae</taxon>
        <taxon>Streptomyces</taxon>
    </lineage>
</organism>